<dbReference type="AlphaFoldDB" id="A0AA88D4M7"/>
<evidence type="ECO:0000313" key="3">
    <source>
        <dbReference type="Proteomes" id="UP001187192"/>
    </source>
</evidence>
<dbReference type="Proteomes" id="UP001187192">
    <property type="component" value="Unassembled WGS sequence"/>
</dbReference>
<proteinExistence type="predicted"/>
<dbReference type="Gramene" id="FCD_00035058-RA">
    <property type="protein sequence ID" value="FCD_00035058-RA:cds"/>
    <property type="gene ID" value="FCD_00035058"/>
</dbReference>
<dbReference type="Gramene" id="FCD_00010825-RA">
    <property type="protein sequence ID" value="FCD_00010825-RA:cds"/>
    <property type="gene ID" value="FCD_00010825"/>
</dbReference>
<feature type="region of interest" description="Disordered" evidence="1">
    <location>
        <begin position="93"/>
        <end position="118"/>
    </location>
</feature>
<evidence type="ECO:0000313" key="2">
    <source>
        <dbReference type="EMBL" id="GMN45803.1"/>
    </source>
</evidence>
<keyword evidence="3" id="KW-1185">Reference proteome</keyword>
<name>A0AA88D4M7_FICCA</name>
<dbReference type="EMBL" id="BTGU01000021">
    <property type="protein sequence ID" value="GMN45803.1"/>
    <property type="molecule type" value="Genomic_DNA"/>
</dbReference>
<sequence length="204" mass="23039">MELGRKELSLLLTLCSKLLNLHKVLTTIRYRNGESERASSERQRVLLGADGGDLLVPVHYRRVVDLRQHPLAGAEVRPAGLPPPFHAVKLQRLRRRHRRRRGPPIRQEQPRKTTPDLGGYGGGAGVLLRWILLHLGGGGRSYKPAIAAGDVLVRVLGGERTGVLQLRQCLLRRPGFLRFRWDHRRNVEDTCGCMDPTIYFKEGI</sequence>
<gene>
    <name evidence="2" type="ORF">TIFTF001_015000</name>
</gene>
<organism evidence="2 3">
    <name type="scientific">Ficus carica</name>
    <name type="common">Common fig</name>
    <dbReference type="NCBI Taxonomy" id="3494"/>
    <lineage>
        <taxon>Eukaryota</taxon>
        <taxon>Viridiplantae</taxon>
        <taxon>Streptophyta</taxon>
        <taxon>Embryophyta</taxon>
        <taxon>Tracheophyta</taxon>
        <taxon>Spermatophyta</taxon>
        <taxon>Magnoliopsida</taxon>
        <taxon>eudicotyledons</taxon>
        <taxon>Gunneridae</taxon>
        <taxon>Pentapetalae</taxon>
        <taxon>rosids</taxon>
        <taxon>fabids</taxon>
        <taxon>Rosales</taxon>
        <taxon>Moraceae</taxon>
        <taxon>Ficeae</taxon>
        <taxon>Ficus</taxon>
    </lineage>
</organism>
<evidence type="ECO:0000256" key="1">
    <source>
        <dbReference type="SAM" id="MobiDB-lite"/>
    </source>
</evidence>
<reference evidence="2" key="1">
    <citation type="submission" date="2023-07" db="EMBL/GenBank/DDBJ databases">
        <title>draft genome sequence of fig (Ficus carica).</title>
        <authorList>
            <person name="Takahashi T."/>
            <person name="Nishimura K."/>
        </authorList>
    </citation>
    <scope>NUCLEOTIDE SEQUENCE</scope>
</reference>
<feature type="compositionally biased region" description="Basic residues" evidence="1">
    <location>
        <begin position="93"/>
        <end position="103"/>
    </location>
</feature>
<protein>
    <submittedName>
        <fullName evidence="2">Uncharacterized protein</fullName>
    </submittedName>
</protein>
<accession>A0AA88D4M7</accession>
<comment type="caution">
    <text evidence="2">The sequence shown here is derived from an EMBL/GenBank/DDBJ whole genome shotgun (WGS) entry which is preliminary data.</text>
</comment>